<feature type="transmembrane region" description="Helical" evidence="1">
    <location>
        <begin position="6"/>
        <end position="26"/>
    </location>
</feature>
<dbReference type="HOGENOM" id="CLU_098620_3_0_14"/>
<organism evidence="2 3">
    <name type="scientific">Mycoplasma haemofelis (strain Ohio2)</name>
    <dbReference type="NCBI Taxonomy" id="859194"/>
    <lineage>
        <taxon>Bacteria</taxon>
        <taxon>Bacillati</taxon>
        <taxon>Mycoplasmatota</taxon>
        <taxon>Mollicutes</taxon>
        <taxon>Mycoplasmataceae</taxon>
        <taxon>Mycoplasma</taxon>
    </lineage>
</organism>
<evidence type="ECO:0000256" key="1">
    <source>
        <dbReference type="SAM" id="Phobius"/>
    </source>
</evidence>
<dbReference type="AlphaFoldDB" id="F6FHL3"/>
<dbReference type="KEGG" id="mhf:MHF_0480"/>
<sequence>MAVSALYKGAALMGGVGSIVGGYFLANNLSSNQKPEKKVTSIEDRLRQEGYTPLNFKDTTGNDWNKIKTAYKAENTDNKRFTGIDKNNENTLLKEISDSCVQYLKGDFNNEDNYKMSRRWCVVPISVQSKLQGRTFLKTETGDSSDDTHWDKIVKQHESGQNDKFTITTGSGDSTNNRDEIKKQCKEKSAFETTHADFEEALKKVDLWCTKESIKEGQ</sequence>
<name>F6FHL3_MYCHI</name>
<gene>
    <name evidence="2" type="ordered locus">MHF_0480</name>
</gene>
<keyword evidence="1" id="KW-0812">Transmembrane</keyword>
<reference key="2">
    <citation type="submission" date="2011-05" db="EMBL/GenBank/DDBJ databases">
        <title>The Genome of Mycoplasma haemofelis Strain Ohio2, a pathogenic hemoplasma of the cat.</title>
        <authorList>
            <person name="Santos A.P."/>
            <person name="Guimaraes A.M.S."/>
            <person name="SanMiguel P.J."/>
            <person name="Martin S.W."/>
            <person name="Messick J.B."/>
        </authorList>
    </citation>
    <scope>NUCLEOTIDE SEQUENCE</scope>
    <source>
        <strain>Ohio2</strain>
    </source>
</reference>
<dbReference type="Proteomes" id="UP000007952">
    <property type="component" value="Chromosome"/>
</dbReference>
<protein>
    <submittedName>
        <fullName evidence="2">Uncharacterized protein</fullName>
    </submittedName>
</protein>
<evidence type="ECO:0000313" key="2">
    <source>
        <dbReference type="EMBL" id="AEG72752.1"/>
    </source>
</evidence>
<evidence type="ECO:0000313" key="3">
    <source>
        <dbReference type="Proteomes" id="UP000007952"/>
    </source>
</evidence>
<proteinExistence type="predicted"/>
<dbReference type="STRING" id="859194.MHF_0480"/>
<accession>F6FHL3</accession>
<reference evidence="2 3" key="1">
    <citation type="journal article" date="2011" name="J. Bacteriol.">
        <title>Complete genome sequences of two hemotropic Mycoplasmas, Mycoplasma haemofelis strain Ohio2 and Mycoplasma suis strain Illinois.</title>
        <authorList>
            <person name="Messick J.B."/>
            <person name="Santos A.P."/>
            <person name="Guimaraes A.M."/>
        </authorList>
    </citation>
    <scope>NUCLEOTIDE SEQUENCE [LARGE SCALE GENOMIC DNA]</scope>
    <source>
        <strain evidence="2 3">Ohio2</strain>
    </source>
</reference>
<dbReference type="EMBL" id="CP002808">
    <property type="protein sequence ID" value="AEG72752.1"/>
    <property type="molecule type" value="Genomic_DNA"/>
</dbReference>
<dbReference type="BioCyc" id="MHAE859194:G1GR7-470-MONOMER"/>
<keyword evidence="1" id="KW-1133">Transmembrane helix</keyword>
<keyword evidence="1" id="KW-0472">Membrane</keyword>